<evidence type="ECO:0000313" key="1">
    <source>
        <dbReference type="EMBL" id="GER28381.1"/>
    </source>
</evidence>
<dbReference type="Proteomes" id="UP000325081">
    <property type="component" value="Unassembled WGS sequence"/>
</dbReference>
<name>A0A5A7P6V1_STRAF</name>
<keyword evidence="1" id="KW-0808">Transferase</keyword>
<keyword evidence="2" id="KW-1185">Reference proteome</keyword>
<dbReference type="GO" id="GO:0016740">
    <property type="term" value="F:transferase activity"/>
    <property type="evidence" value="ECO:0007669"/>
    <property type="project" value="UniProtKB-KW"/>
</dbReference>
<evidence type="ECO:0000313" key="2">
    <source>
        <dbReference type="Proteomes" id="UP000325081"/>
    </source>
</evidence>
<keyword evidence="1" id="KW-0687">Ribonucleoprotein</keyword>
<proteinExistence type="predicted"/>
<keyword evidence="1" id="KW-0689">Ribosomal protein</keyword>
<gene>
    <name evidence="1" type="ORF">STAS_04160</name>
</gene>
<dbReference type="GO" id="GO:0005840">
    <property type="term" value="C:ribosome"/>
    <property type="evidence" value="ECO:0007669"/>
    <property type="project" value="UniProtKB-KW"/>
</dbReference>
<dbReference type="AlphaFoldDB" id="A0A5A7P6V1"/>
<sequence>MRVMSDIQKSVEGGLIGPTEIPDIRDIFDLLLTLTLMRHARPLISDEIYENTNTKLVRQHPGSTPVPEPRVRIPPLDLLLDPPDLCRELIKRLDRLRISRPNRPVLPLPDILLVGRVGRQRVDHRHEFGRLQEARERAKEVLLRVTHEPLVLRVGFSGQEPTHEGRAVWHVASVRVLPEVEGRVLGGREPDEGREDGR</sequence>
<comment type="caution">
    <text evidence="1">The sequence shown here is derived from an EMBL/GenBank/DDBJ whole genome shotgun (WGS) entry which is preliminary data.</text>
</comment>
<organism evidence="1 2">
    <name type="scientific">Striga asiatica</name>
    <name type="common">Asiatic witchweed</name>
    <name type="synonym">Buchnera asiatica</name>
    <dbReference type="NCBI Taxonomy" id="4170"/>
    <lineage>
        <taxon>Eukaryota</taxon>
        <taxon>Viridiplantae</taxon>
        <taxon>Streptophyta</taxon>
        <taxon>Embryophyta</taxon>
        <taxon>Tracheophyta</taxon>
        <taxon>Spermatophyta</taxon>
        <taxon>Magnoliopsida</taxon>
        <taxon>eudicotyledons</taxon>
        <taxon>Gunneridae</taxon>
        <taxon>Pentapetalae</taxon>
        <taxon>asterids</taxon>
        <taxon>lamiids</taxon>
        <taxon>Lamiales</taxon>
        <taxon>Orobanchaceae</taxon>
        <taxon>Buchnereae</taxon>
        <taxon>Striga</taxon>
    </lineage>
</organism>
<accession>A0A5A7P6V1</accession>
<protein>
    <submittedName>
        <fullName evidence="1">Ribosomal protein S12 methylthiotransferase RimO</fullName>
    </submittedName>
</protein>
<reference evidence="2" key="1">
    <citation type="journal article" date="2019" name="Curr. Biol.">
        <title>Genome Sequence of Striga asiatica Provides Insight into the Evolution of Plant Parasitism.</title>
        <authorList>
            <person name="Yoshida S."/>
            <person name="Kim S."/>
            <person name="Wafula E.K."/>
            <person name="Tanskanen J."/>
            <person name="Kim Y.M."/>
            <person name="Honaas L."/>
            <person name="Yang Z."/>
            <person name="Spallek T."/>
            <person name="Conn C.E."/>
            <person name="Ichihashi Y."/>
            <person name="Cheong K."/>
            <person name="Cui S."/>
            <person name="Der J.P."/>
            <person name="Gundlach H."/>
            <person name="Jiao Y."/>
            <person name="Hori C."/>
            <person name="Ishida J.K."/>
            <person name="Kasahara H."/>
            <person name="Kiba T."/>
            <person name="Kim M.S."/>
            <person name="Koo N."/>
            <person name="Laohavisit A."/>
            <person name="Lee Y.H."/>
            <person name="Lumba S."/>
            <person name="McCourt P."/>
            <person name="Mortimer J.C."/>
            <person name="Mutuku J.M."/>
            <person name="Nomura T."/>
            <person name="Sasaki-Sekimoto Y."/>
            <person name="Seto Y."/>
            <person name="Wang Y."/>
            <person name="Wakatake T."/>
            <person name="Sakakibara H."/>
            <person name="Demura T."/>
            <person name="Yamaguchi S."/>
            <person name="Yoneyama K."/>
            <person name="Manabe R.I."/>
            <person name="Nelson D.C."/>
            <person name="Schulman A.H."/>
            <person name="Timko M.P."/>
            <person name="dePamphilis C.W."/>
            <person name="Choi D."/>
            <person name="Shirasu K."/>
        </authorList>
    </citation>
    <scope>NUCLEOTIDE SEQUENCE [LARGE SCALE GENOMIC DNA]</scope>
    <source>
        <strain evidence="2">cv. UVA1</strain>
    </source>
</reference>
<dbReference type="EMBL" id="BKCP01002447">
    <property type="protein sequence ID" value="GER28381.1"/>
    <property type="molecule type" value="Genomic_DNA"/>
</dbReference>